<gene>
    <name evidence="1" type="ORF">SAMN02745178_02629</name>
</gene>
<dbReference type="Proteomes" id="UP000190286">
    <property type="component" value="Unassembled WGS sequence"/>
</dbReference>
<proteinExistence type="predicted"/>
<accession>A0A1T4Y119</accession>
<dbReference type="EMBL" id="FUYF01000027">
    <property type="protein sequence ID" value="SKA95527.1"/>
    <property type="molecule type" value="Genomic_DNA"/>
</dbReference>
<dbReference type="STRING" id="745368.SAMN02745178_02629"/>
<evidence type="ECO:0000313" key="1">
    <source>
        <dbReference type="EMBL" id="SKA95527.1"/>
    </source>
</evidence>
<name>A0A1T4Y119_9FIRM</name>
<organism evidence="1 2">
    <name type="scientific">Gemmiger formicilis</name>
    <dbReference type="NCBI Taxonomy" id="745368"/>
    <lineage>
        <taxon>Bacteria</taxon>
        <taxon>Bacillati</taxon>
        <taxon>Bacillota</taxon>
        <taxon>Clostridia</taxon>
        <taxon>Eubacteriales</taxon>
        <taxon>Gemmiger</taxon>
    </lineage>
</organism>
<dbReference type="OrthoDB" id="10020035at2"/>
<keyword evidence="2" id="KW-1185">Reference proteome</keyword>
<evidence type="ECO:0000313" key="2">
    <source>
        <dbReference type="Proteomes" id="UP000190286"/>
    </source>
</evidence>
<dbReference type="RefSeq" id="WP_078785441.1">
    <property type="nucleotide sequence ID" value="NZ_DAWEPH010000077.1"/>
</dbReference>
<protein>
    <submittedName>
        <fullName evidence="1">Uncharacterized protein</fullName>
    </submittedName>
</protein>
<reference evidence="1" key="1">
    <citation type="submission" date="2017-02" db="EMBL/GenBank/DDBJ databases">
        <authorList>
            <person name="Peterson S.W."/>
        </authorList>
    </citation>
    <scope>NUCLEOTIDE SEQUENCE [LARGE SCALE GENOMIC DNA]</scope>
    <source>
        <strain evidence="1">ATCC 27749</strain>
    </source>
</reference>
<dbReference type="AlphaFoldDB" id="A0A1T4Y119"/>
<sequence>MTHKADTLRPFLRCAAVVLCSLALPLAVFALWDRALLAAPHIRTDGERFSAAGRANATACTLYAAEHVTKVPLGSNSVWDGGWTAGTMDGSALARARRTLRALHEAGLLCDDSYAAALSVCRLDYGSWELYTAPCGLTQLVRSPEEIYTGADTEHVYIQLILSDDDAPLYFNYQNDLGQGDTLADDAVAQYCALLGLDEFTDWQYPDWGTAVRDFGAAGYSETAQVYAVANASGYSVTLSAASMTPQTFAALNTQYGEEIS</sequence>
<dbReference type="GeneID" id="93339060"/>